<evidence type="ECO:0000313" key="2">
    <source>
        <dbReference type="EMBL" id="OUC76850.1"/>
    </source>
</evidence>
<feature type="chain" id="PRO_5013326421" evidence="1">
    <location>
        <begin position="31"/>
        <end position="169"/>
    </location>
</feature>
<protein>
    <submittedName>
        <fullName evidence="2">Uncharacterized protein</fullName>
    </submittedName>
</protein>
<dbReference type="EMBL" id="NGFO01000027">
    <property type="protein sequence ID" value="OUC76850.1"/>
    <property type="molecule type" value="Genomic_DNA"/>
</dbReference>
<dbReference type="STRING" id="417102.CA982_20235"/>
<dbReference type="OrthoDB" id="4480167at2"/>
<reference evidence="2 3" key="1">
    <citation type="submission" date="2017-05" db="EMBL/GenBank/DDBJ databases">
        <title>Biotechnological potential of actinobacteria isolated from South African environments.</title>
        <authorList>
            <person name="Le Roes-Hill M."/>
            <person name="Prins A."/>
            <person name="Durrell K.A."/>
        </authorList>
    </citation>
    <scope>NUCLEOTIDE SEQUENCE [LARGE SCALE GENOMIC DNA]</scope>
    <source>
        <strain evidence="2">BS2</strain>
    </source>
</reference>
<keyword evidence="3" id="KW-1185">Reference proteome</keyword>
<evidence type="ECO:0000256" key="1">
    <source>
        <dbReference type="SAM" id="SignalP"/>
    </source>
</evidence>
<proteinExistence type="predicted"/>
<gene>
    <name evidence="2" type="ORF">CA982_20235</name>
</gene>
<organism evidence="2 3">
    <name type="scientific">Gordonia lacunae</name>
    <dbReference type="NCBI Taxonomy" id="417102"/>
    <lineage>
        <taxon>Bacteria</taxon>
        <taxon>Bacillati</taxon>
        <taxon>Actinomycetota</taxon>
        <taxon>Actinomycetes</taxon>
        <taxon>Mycobacteriales</taxon>
        <taxon>Gordoniaceae</taxon>
        <taxon>Gordonia</taxon>
    </lineage>
</organism>
<sequence>MKSLKRALTGVLVAAGIAGGSLVGAAPAHAAVPNLQMTGGVYCQFGAPGTPWNQAWSMTRFMRVTARDGEFRNVTLQEINGATKFKSQLKKNESLTIKTVWFGCFPSSIAGYAISDYAENLTDNAGFWWNVRRVDNPLDRLGTGSSASASTVLTGGGTDVAGVPAIPGR</sequence>
<comment type="caution">
    <text evidence="2">The sequence shown here is derived from an EMBL/GenBank/DDBJ whole genome shotgun (WGS) entry which is preliminary data.</text>
</comment>
<feature type="signal peptide" evidence="1">
    <location>
        <begin position="1"/>
        <end position="30"/>
    </location>
</feature>
<dbReference type="Proteomes" id="UP000194632">
    <property type="component" value="Unassembled WGS sequence"/>
</dbReference>
<dbReference type="RefSeq" id="WP_086537035.1">
    <property type="nucleotide sequence ID" value="NZ_JBLKRZ010000001.1"/>
</dbReference>
<dbReference type="AlphaFoldDB" id="A0A243Q6G1"/>
<accession>A0A243Q6G1</accession>
<evidence type="ECO:0000313" key="3">
    <source>
        <dbReference type="Proteomes" id="UP000194632"/>
    </source>
</evidence>
<keyword evidence="1" id="KW-0732">Signal</keyword>
<name>A0A243Q6G1_9ACTN</name>